<evidence type="ECO:0000256" key="1">
    <source>
        <dbReference type="SAM" id="MobiDB-lite"/>
    </source>
</evidence>
<evidence type="ECO:0000313" key="2">
    <source>
        <dbReference type="EMBL" id="CAD9171192.1"/>
    </source>
</evidence>
<protein>
    <submittedName>
        <fullName evidence="2">Uncharacterized protein</fullName>
    </submittedName>
</protein>
<reference evidence="2" key="1">
    <citation type="submission" date="2021-01" db="EMBL/GenBank/DDBJ databases">
        <authorList>
            <person name="Corre E."/>
            <person name="Pelletier E."/>
            <person name="Niang G."/>
            <person name="Scheremetjew M."/>
            <person name="Finn R."/>
            <person name="Kale V."/>
            <person name="Holt S."/>
            <person name="Cochrane G."/>
            <person name="Meng A."/>
            <person name="Brown T."/>
            <person name="Cohen L."/>
        </authorList>
    </citation>
    <scope>NUCLEOTIDE SEQUENCE</scope>
    <source>
        <strain evidence="2">OF101</strain>
    </source>
</reference>
<dbReference type="EMBL" id="HBGE01080351">
    <property type="protein sequence ID" value="CAD9171192.1"/>
    <property type="molecule type" value="Transcribed_RNA"/>
</dbReference>
<name>A0A7S1RNK7_ALECA</name>
<proteinExistence type="predicted"/>
<organism evidence="2">
    <name type="scientific">Alexandrium catenella</name>
    <name type="common">Red tide dinoflagellate</name>
    <name type="synonym">Gonyaulax catenella</name>
    <dbReference type="NCBI Taxonomy" id="2925"/>
    <lineage>
        <taxon>Eukaryota</taxon>
        <taxon>Sar</taxon>
        <taxon>Alveolata</taxon>
        <taxon>Dinophyceae</taxon>
        <taxon>Gonyaulacales</taxon>
        <taxon>Pyrocystaceae</taxon>
        <taxon>Alexandrium</taxon>
    </lineage>
</organism>
<sequence>MEQAPGTSAPMATGSKPNEEVITAFLTNGIKKMRSEETREMLKGHERPGQKLIEVQRSEWDPLGVDRDMGCGYLDKLEEHYPGNTALIMQRNDFIFTAQRTFIQAMEDKKPAQMERKKPMPRATMIEFFDACNTKMDLPETRQRFLQHLESTQQVPNQLIIDLQRDMLEVFGFEREHGCAMLSNIGTDFPKDQELHQRFEMWRKKAHSVCMQVVRQHQMKGGSMPEQPFAPSPEQAELMAKAREAVEAMSPEQRKELMGRFQKKVEVYMGLPPEGKESHMKKLSDGEKLEYAKAQIIMVSAMQMQWRQQQQTAHEHVPPGMPVDSPQQQQMM</sequence>
<dbReference type="AlphaFoldDB" id="A0A7S1RNK7"/>
<feature type="region of interest" description="Disordered" evidence="1">
    <location>
        <begin position="307"/>
        <end position="332"/>
    </location>
</feature>
<gene>
    <name evidence="2" type="ORF">ACAT0790_LOCUS47961</name>
</gene>
<accession>A0A7S1RNK7</accession>